<dbReference type="PANTHER" id="PTHR48081:SF33">
    <property type="entry name" value="KYNURENINE FORMAMIDASE"/>
    <property type="match status" value="1"/>
</dbReference>
<dbReference type="Pfam" id="PF07859">
    <property type="entry name" value="Abhydrolase_3"/>
    <property type="match status" value="1"/>
</dbReference>
<name>A0AAD7ZP99_DIPPU</name>
<reference evidence="3" key="2">
    <citation type="submission" date="2023-05" db="EMBL/GenBank/DDBJ databases">
        <authorList>
            <person name="Fouks B."/>
        </authorList>
    </citation>
    <scope>NUCLEOTIDE SEQUENCE</scope>
    <source>
        <strain evidence="3">Stay&amp;Tobe</strain>
        <tissue evidence="3">Testes</tissue>
    </source>
</reference>
<dbReference type="AlphaFoldDB" id="A0AAD7ZP99"/>
<feature type="domain" description="Alpha/beta hydrolase fold-3" evidence="2">
    <location>
        <begin position="44"/>
        <end position="159"/>
    </location>
</feature>
<dbReference type="GO" id="GO:0004061">
    <property type="term" value="F:arylformamidase activity"/>
    <property type="evidence" value="ECO:0007669"/>
    <property type="project" value="TreeGrafter"/>
</dbReference>
<feature type="non-terminal residue" evidence="3">
    <location>
        <position position="216"/>
    </location>
</feature>
<evidence type="ECO:0000256" key="1">
    <source>
        <dbReference type="ARBA" id="ARBA00022801"/>
    </source>
</evidence>
<dbReference type="Proteomes" id="UP001233999">
    <property type="component" value="Unassembled WGS sequence"/>
</dbReference>
<sequence length="216" mass="24112">KIYMRRGATQKLRPVKVGVRYGPKDGQLLDVFGGQTLPEDAPVLVYVHGGYWQDLSRELSAYCVLPQYECGTRVIVVGYDLAPSVSVNDIIKEIEEAATYIVNEAFTRRSKSVVFCGHSAGAHLISMLLLSGWMDTLDTEVQHMVKGFVLISGVYDLTPLVHTYVNRVLSMNSDDAERCSPQLLQLSPVKTQLEVLIVVGEHESPEFHRQSKQFAQ</sequence>
<dbReference type="InterPro" id="IPR050300">
    <property type="entry name" value="GDXG_lipolytic_enzyme"/>
</dbReference>
<keyword evidence="4" id="KW-1185">Reference proteome</keyword>
<accession>A0AAD7ZP99</accession>
<organism evidence="3 4">
    <name type="scientific">Diploptera punctata</name>
    <name type="common">Pacific beetle cockroach</name>
    <dbReference type="NCBI Taxonomy" id="6984"/>
    <lineage>
        <taxon>Eukaryota</taxon>
        <taxon>Metazoa</taxon>
        <taxon>Ecdysozoa</taxon>
        <taxon>Arthropoda</taxon>
        <taxon>Hexapoda</taxon>
        <taxon>Insecta</taxon>
        <taxon>Pterygota</taxon>
        <taxon>Neoptera</taxon>
        <taxon>Polyneoptera</taxon>
        <taxon>Dictyoptera</taxon>
        <taxon>Blattodea</taxon>
        <taxon>Blaberoidea</taxon>
        <taxon>Blaberidae</taxon>
        <taxon>Diplopterinae</taxon>
        <taxon>Diploptera</taxon>
    </lineage>
</organism>
<proteinExistence type="predicted"/>
<comment type="caution">
    <text evidence="3">The sequence shown here is derived from an EMBL/GenBank/DDBJ whole genome shotgun (WGS) entry which is preliminary data.</text>
</comment>
<keyword evidence="1" id="KW-0378">Hydrolase</keyword>
<evidence type="ECO:0000313" key="3">
    <source>
        <dbReference type="EMBL" id="KAJ9584046.1"/>
    </source>
</evidence>
<protein>
    <recommendedName>
        <fullName evidence="2">Alpha/beta hydrolase fold-3 domain-containing protein</fullName>
    </recommendedName>
</protein>
<dbReference type="PANTHER" id="PTHR48081">
    <property type="entry name" value="AB HYDROLASE SUPERFAMILY PROTEIN C4A8.06C"/>
    <property type="match status" value="1"/>
</dbReference>
<dbReference type="EMBL" id="JASPKZ010007478">
    <property type="protein sequence ID" value="KAJ9584046.1"/>
    <property type="molecule type" value="Genomic_DNA"/>
</dbReference>
<evidence type="ECO:0000313" key="4">
    <source>
        <dbReference type="Proteomes" id="UP001233999"/>
    </source>
</evidence>
<dbReference type="Gene3D" id="3.40.50.1820">
    <property type="entry name" value="alpha/beta hydrolase"/>
    <property type="match status" value="1"/>
</dbReference>
<feature type="non-terminal residue" evidence="3">
    <location>
        <position position="1"/>
    </location>
</feature>
<dbReference type="SUPFAM" id="SSF53474">
    <property type="entry name" value="alpha/beta-Hydrolases"/>
    <property type="match status" value="1"/>
</dbReference>
<reference evidence="3" key="1">
    <citation type="journal article" date="2023" name="IScience">
        <title>Live-bearing cockroach genome reveals convergent evolutionary mechanisms linked to viviparity in insects and beyond.</title>
        <authorList>
            <person name="Fouks B."/>
            <person name="Harrison M.C."/>
            <person name="Mikhailova A.A."/>
            <person name="Marchal E."/>
            <person name="English S."/>
            <person name="Carruthers M."/>
            <person name="Jennings E.C."/>
            <person name="Chiamaka E.L."/>
            <person name="Frigard R.A."/>
            <person name="Pippel M."/>
            <person name="Attardo G.M."/>
            <person name="Benoit J.B."/>
            <person name="Bornberg-Bauer E."/>
            <person name="Tobe S.S."/>
        </authorList>
    </citation>
    <scope>NUCLEOTIDE SEQUENCE</scope>
    <source>
        <strain evidence="3">Stay&amp;Tobe</strain>
    </source>
</reference>
<gene>
    <name evidence="3" type="ORF">L9F63_021623</name>
</gene>
<dbReference type="InterPro" id="IPR029058">
    <property type="entry name" value="AB_hydrolase_fold"/>
</dbReference>
<dbReference type="InterPro" id="IPR013094">
    <property type="entry name" value="AB_hydrolase_3"/>
</dbReference>
<evidence type="ECO:0000259" key="2">
    <source>
        <dbReference type="Pfam" id="PF07859"/>
    </source>
</evidence>